<accession>A0ABR3LV61</accession>
<gene>
    <name evidence="1" type="ORF">QQF64_012304</name>
</gene>
<evidence type="ECO:0000313" key="2">
    <source>
        <dbReference type="Proteomes" id="UP001558613"/>
    </source>
</evidence>
<sequence length="99" mass="11087">MMWLGSGSAWSVLDPNYWPVEAFPLPSSNQASALTDYSALSQSSKVWSFPDLHGDECKHPHLATKTEYISLIRESFSVKLITERLVPTSEKECIIDLLS</sequence>
<keyword evidence="2" id="KW-1185">Reference proteome</keyword>
<name>A0ABR3LV61_9TELE</name>
<reference evidence="1 2" key="1">
    <citation type="submission" date="2023-09" db="EMBL/GenBank/DDBJ databases">
        <authorList>
            <person name="Wang M."/>
        </authorList>
    </citation>
    <scope>NUCLEOTIDE SEQUENCE [LARGE SCALE GENOMIC DNA]</scope>
    <source>
        <strain evidence="1">GT-2023</strain>
        <tissue evidence="1">Liver</tissue>
    </source>
</reference>
<dbReference type="Proteomes" id="UP001558613">
    <property type="component" value="Unassembled WGS sequence"/>
</dbReference>
<evidence type="ECO:0000313" key="1">
    <source>
        <dbReference type="EMBL" id="KAL1256759.1"/>
    </source>
</evidence>
<protein>
    <submittedName>
        <fullName evidence="1">Uncharacterized protein</fullName>
    </submittedName>
</protein>
<organism evidence="1 2">
    <name type="scientific">Cirrhinus molitorella</name>
    <name type="common">mud carp</name>
    <dbReference type="NCBI Taxonomy" id="172907"/>
    <lineage>
        <taxon>Eukaryota</taxon>
        <taxon>Metazoa</taxon>
        <taxon>Chordata</taxon>
        <taxon>Craniata</taxon>
        <taxon>Vertebrata</taxon>
        <taxon>Euteleostomi</taxon>
        <taxon>Actinopterygii</taxon>
        <taxon>Neopterygii</taxon>
        <taxon>Teleostei</taxon>
        <taxon>Ostariophysi</taxon>
        <taxon>Cypriniformes</taxon>
        <taxon>Cyprinidae</taxon>
        <taxon>Labeoninae</taxon>
        <taxon>Labeonini</taxon>
        <taxon>Cirrhinus</taxon>
    </lineage>
</organism>
<dbReference type="EMBL" id="JAYMGO010000018">
    <property type="protein sequence ID" value="KAL1256759.1"/>
    <property type="molecule type" value="Genomic_DNA"/>
</dbReference>
<proteinExistence type="predicted"/>
<comment type="caution">
    <text evidence="1">The sequence shown here is derived from an EMBL/GenBank/DDBJ whole genome shotgun (WGS) entry which is preliminary data.</text>
</comment>